<dbReference type="InterPro" id="IPR011576">
    <property type="entry name" value="Pyridox_Oxase_N"/>
</dbReference>
<dbReference type="EC" id="1.4.3.5" evidence="8"/>
<reference evidence="14" key="1">
    <citation type="journal article" date="2017" name="Genome Announc.">
        <title>Draft Genome Sequence of Terrimicrobium sacchariphilum NM-5T, a Facultative Anaerobic Soil Bacterium of the Class Spartobacteria.</title>
        <authorList>
            <person name="Qiu Y.L."/>
            <person name="Tourlousse D.M."/>
            <person name="Matsuura N."/>
            <person name="Ohashi A."/>
            <person name="Sekiguchi Y."/>
        </authorList>
    </citation>
    <scope>NUCLEOTIDE SEQUENCE [LARGE SCALE GENOMIC DNA]</scope>
    <source>
        <strain evidence="14">NM-5</strain>
    </source>
</reference>
<evidence type="ECO:0000313" key="14">
    <source>
        <dbReference type="Proteomes" id="UP000076023"/>
    </source>
</evidence>
<comment type="similarity">
    <text evidence="1">Belongs to the pyridoxamine 5'-phosphate oxidase family.</text>
</comment>
<comment type="cofactor">
    <cofactor evidence="10">
        <name>FMN</name>
        <dbReference type="ChEBI" id="CHEBI:58210"/>
    </cofactor>
    <text evidence="10">Binds 1 FMN per subunit.</text>
</comment>
<evidence type="ECO:0000259" key="11">
    <source>
        <dbReference type="Pfam" id="PF01243"/>
    </source>
</evidence>
<dbReference type="PANTHER" id="PTHR10851">
    <property type="entry name" value="PYRIDOXINE-5-PHOSPHATE OXIDASE"/>
    <property type="match status" value="1"/>
</dbReference>
<evidence type="ECO:0000256" key="3">
    <source>
        <dbReference type="ARBA" id="ARBA00022630"/>
    </source>
</evidence>
<dbReference type="PANTHER" id="PTHR10851:SF0">
    <property type="entry name" value="PYRIDOXINE-5'-PHOSPHATE OXIDASE"/>
    <property type="match status" value="1"/>
</dbReference>
<gene>
    <name evidence="13" type="ORF">TSACC_173</name>
</gene>
<evidence type="ECO:0000256" key="7">
    <source>
        <dbReference type="ARBA" id="ARBA00060587"/>
    </source>
</evidence>
<feature type="binding site" evidence="9">
    <location>
        <position position="66"/>
    </location>
    <ligand>
        <name>substrate</name>
    </ligand>
</feature>
<feature type="binding site" evidence="10">
    <location>
        <position position="105"/>
    </location>
    <ligand>
        <name>FMN</name>
        <dbReference type="ChEBI" id="CHEBI:58210"/>
    </ligand>
</feature>
<dbReference type="RefSeq" id="WP_075077418.1">
    <property type="nucleotide sequence ID" value="NZ_BDCO01000001.1"/>
</dbReference>
<feature type="binding site" evidence="9">
    <location>
        <position position="123"/>
    </location>
    <ligand>
        <name>substrate</name>
    </ligand>
</feature>
<dbReference type="NCBIfam" id="TIGR00558">
    <property type="entry name" value="pdxH"/>
    <property type="match status" value="1"/>
</dbReference>
<dbReference type="GO" id="GO:0004733">
    <property type="term" value="F:pyridoxamine phosphate oxidase activity"/>
    <property type="evidence" value="ECO:0007669"/>
    <property type="project" value="UniProtKB-UniRule"/>
</dbReference>
<feature type="binding site" evidence="10">
    <location>
        <position position="185"/>
    </location>
    <ligand>
        <name>FMN</name>
        <dbReference type="ChEBI" id="CHEBI:58210"/>
    </ligand>
</feature>
<evidence type="ECO:0000256" key="6">
    <source>
        <dbReference type="ARBA" id="ARBA00023096"/>
    </source>
</evidence>
<dbReference type="Pfam" id="PF10590">
    <property type="entry name" value="PNP_phzG_C"/>
    <property type="match status" value="1"/>
</dbReference>
<evidence type="ECO:0000256" key="2">
    <source>
        <dbReference type="ARBA" id="ARBA00011738"/>
    </source>
</evidence>
<feature type="binding site" evidence="9">
    <location>
        <begin position="7"/>
        <end position="10"/>
    </location>
    <ligand>
        <name>substrate</name>
    </ligand>
</feature>
<evidence type="ECO:0000256" key="9">
    <source>
        <dbReference type="PIRSR" id="PIRSR000190-1"/>
    </source>
</evidence>
<protein>
    <recommendedName>
        <fullName evidence="8">Pyridoxamine 5'-phosphate oxidase</fullName>
        <ecNumber evidence="8">1.4.3.5</ecNumber>
    </recommendedName>
</protein>
<feature type="domain" description="Pyridoxamine 5'-phosphate oxidase N-terminal" evidence="11">
    <location>
        <begin position="41"/>
        <end position="158"/>
    </location>
</feature>
<dbReference type="InParanoid" id="A0A146G376"/>
<evidence type="ECO:0000256" key="4">
    <source>
        <dbReference type="ARBA" id="ARBA00022643"/>
    </source>
</evidence>
<keyword evidence="14" id="KW-1185">Reference proteome</keyword>
<keyword evidence="4 10" id="KW-0288">FMN</keyword>
<dbReference type="InterPro" id="IPR012349">
    <property type="entry name" value="Split_barrel_FMN-bd"/>
</dbReference>
<dbReference type="STRING" id="690879.TSACC_173"/>
<feature type="binding site" evidence="9">
    <location>
        <position position="131"/>
    </location>
    <ligand>
        <name>substrate</name>
    </ligand>
</feature>
<dbReference type="OrthoDB" id="9780392at2"/>
<evidence type="ECO:0000256" key="10">
    <source>
        <dbReference type="PIRSR" id="PIRSR000190-2"/>
    </source>
</evidence>
<evidence type="ECO:0000313" key="13">
    <source>
        <dbReference type="EMBL" id="GAT31524.1"/>
    </source>
</evidence>
<keyword evidence="5" id="KW-0560">Oxidoreductase</keyword>
<feature type="binding site" evidence="9">
    <location>
        <position position="127"/>
    </location>
    <ligand>
        <name>substrate</name>
    </ligand>
</feature>
<dbReference type="GO" id="GO:0008615">
    <property type="term" value="P:pyridoxine biosynthetic process"/>
    <property type="evidence" value="ECO:0007669"/>
    <property type="project" value="UniProtKB-UniRule"/>
</dbReference>
<evidence type="ECO:0000256" key="5">
    <source>
        <dbReference type="ARBA" id="ARBA00023002"/>
    </source>
</evidence>
<comment type="subunit">
    <text evidence="2">Homodimer.</text>
</comment>
<accession>A0A146G376</accession>
<dbReference type="FunCoup" id="A0A146G376">
    <property type="interactions" value="438"/>
</dbReference>
<feature type="binding site" evidence="10">
    <location>
        <begin position="61"/>
        <end position="66"/>
    </location>
    <ligand>
        <name>FMN</name>
        <dbReference type="ChEBI" id="CHEBI:58210"/>
    </ligand>
</feature>
<keyword evidence="3" id="KW-0285">Flavoprotein</keyword>
<feature type="binding site" evidence="9">
    <location>
        <begin position="191"/>
        <end position="193"/>
    </location>
    <ligand>
        <name>substrate</name>
    </ligand>
</feature>
<dbReference type="Gene3D" id="2.30.110.10">
    <property type="entry name" value="Electron Transport, Fmn-binding Protein, Chain A"/>
    <property type="match status" value="1"/>
</dbReference>
<comment type="caution">
    <text evidence="13">The sequence shown here is derived from an EMBL/GenBank/DDBJ whole genome shotgun (WGS) entry which is preliminary data.</text>
</comment>
<dbReference type="InterPro" id="IPR000659">
    <property type="entry name" value="Pyridox_Oxase"/>
</dbReference>
<dbReference type="Pfam" id="PF01243">
    <property type="entry name" value="PNPOx_N"/>
    <property type="match status" value="1"/>
</dbReference>
<feature type="binding site" evidence="10">
    <location>
        <position position="83"/>
    </location>
    <ligand>
        <name>FMN</name>
        <dbReference type="ChEBI" id="CHEBI:58210"/>
    </ligand>
</feature>
<organism evidence="13 14">
    <name type="scientific">Terrimicrobium sacchariphilum</name>
    <dbReference type="NCBI Taxonomy" id="690879"/>
    <lineage>
        <taxon>Bacteria</taxon>
        <taxon>Pseudomonadati</taxon>
        <taxon>Verrucomicrobiota</taxon>
        <taxon>Terrimicrobiia</taxon>
        <taxon>Terrimicrobiales</taxon>
        <taxon>Terrimicrobiaceae</taxon>
        <taxon>Terrimicrobium</taxon>
    </lineage>
</organism>
<proteinExistence type="inferred from homology"/>
<dbReference type="InterPro" id="IPR019740">
    <property type="entry name" value="Pyridox_Oxase_CS"/>
</dbReference>
<dbReference type="GO" id="GO:0010181">
    <property type="term" value="F:FMN binding"/>
    <property type="evidence" value="ECO:0007669"/>
    <property type="project" value="UniProtKB-UniRule"/>
</dbReference>
<evidence type="ECO:0000256" key="8">
    <source>
        <dbReference type="NCBIfam" id="TIGR00558"/>
    </source>
</evidence>
<evidence type="ECO:0000256" key="1">
    <source>
        <dbReference type="ARBA" id="ARBA00007301"/>
    </source>
</evidence>
<dbReference type="FunFam" id="2.30.110.10:FF:000020">
    <property type="entry name" value="PNPO isoform 11"/>
    <property type="match status" value="1"/>
</dbReference>
<dbReference type="SUPFAM" id="SSF50475">
    <property type="entry name" value="FMN-binding split barrel"/>
    <property type="match status" value="1"/>
</dbReference>
<evidence type="ECO:0000259" key="12">
    <source>
        <dbReference type="Pfam" id="PF10590"/>
    </source>
</evidence>
<dbReference type="InterPro" id="IPR019576">
    <property type="entry name" value="Pyridoxamine_oxidase_dimer_C"/>
</dbReference>
<name>A0A146G376_TERSA</name>
<dbReference type="EMBL" id="BDCO01000001">
    <property type="protein sequence ID" value="GAT31524.1"/>
    <property type="molecule type" value="Genomic_DNA"/>
</dbReference>
<feature type="binding site" evidence="10">
    <location>
        <begin position="76"/>
        <end position="77"/>
    </location>
    <ligand>
        <name>FMN</name>
        <dbReference type="ChEBI" id="CHEBI:58210"/>
    </ligand>
</feature>
<dbReference type="PROSITE" id="PS01064">
    <property type="entry name" value="PYRIDOX_OXIDASE"/>
    <property type="match status" value="1"/>
</dbReference>
<feature type="binding site" evidence="10">
    <location>
        <begin position="140"/>
        <end position="141"/>
    </location>
    <ligand>
        <name>FMN</name>
        <dbReference type="ChEBI" id="CHEBI:58210"/>
    </ligand>
</feature>
<sequence>MDVSELRQDYQIGALDREHMAADPFRQFDVWFKAALSSKDLREPNAMTLATAGADGKVTARTVLLKAWDEKGFVFYTNYNSHKAHQIAENSNVALLFPWLTMERQVEICGRAEKVSLAESFAYFASRPFSSRLGAWVSHQSSVITSRSLLEMKFDEMKRKFANGEVPLPDFWGGYRVVPETVEFWQGRTSRLHDRFLYSRQPEGGWNLERLSP</sequence>
<comment type="pathway">
    <text evidence="7">Cofactor metabolism.</text>
</comment>
<feature type="binding site" evidence="10">
    <location>
        <position position="195"/>
    </location>
    <ligand>
        <name>FMN</name>
        <dbReference type="ChEBI" id="CHEBI:58210"/>
    </ligand>
</feature>
<dbReference type="HAMAP" id="MF_01629">
    <property type="entry name" value="PdxH"/>
    <property type="match status" value="1"/>
</dbReference>
<dbReference type="Proteomes" id="UP000076023">
    <property type="component" value="Unassembled WGS sequence"/>
</dbReference>
<feature type="domain" description="Pyridoxine 5'-phosphate oxidase dimerisation C-terminal" evidence="12">
    <location>
        <begin position="172"/>
        <end position="213"/>
    </location>
</feature>
<keyword evidence="6" id="KW-0664">Pyridoxine biosynthesis</keyword>
<dbReference type="NCBIfam" id="NF004231">
    <property type="entry name" value="PRK05679.1"/>
    <property type="match status" value="1"/>
</dbReference>
<dbReference type="PIRSF" id="PIRSF000190">
    <property type="entry name" value="Pyd_amn-ph_oxd"/>
    <property type="match status" value="1"/>
</dbReference>
<dbReference type="AlphaFoldDB" id="A0A146G376"/>